<dbReference type="InterPro" id="IPR008906">
    <property type="entry name" value="HATC_C_dom"/>
</dbReference>
<accession>A0A8J5NA92</accession>
<protein>
    <submittedName>
        <fullName evidence="2">Putative hAT family C-terminal dimerization region-containing protein 27</fullName>
    </submittedName>
</protein>
<dbReference type="Pfam" id="PF05699">
    <property type="entry name" value="Dimer_Tnp_hAT"/>
    <property type="match status" value="1"/>
</dbReference>
<evidence type="ECO:0000313" key="3">
    <source>
        <dbReference type="Proteomes" id="UP000747542"/>
    </source>
</evidence>
<name>A0A8J5NA92_HOMAM</name>
<dbReference type="PANTHER" id="PTHR45913:SF10">
    <property type="entry name" value="DUF4371 DOMAIN-CONTAINING PROTEIN"/>
    <property type="match status" value="1"/>
</dbReference>
<keyword evidence="3" id="KW-1185">Reference proteome</keyword>
<organism evidence="2 3">
    <name type="scientific">Homarus americanus</name>
    <name type="common">American lobster</name>
    <dbReference type="NCBI Taxonomy" id="6706"/>
    <lineage>
        <taxon>Eukaryota</taxon>
        <taxon>Metazoa</taxon>
        <taxon>Ecdysozoa</taxon>
        <taxon>Arthropoda</taxon>
        <taxon>Crustacea</taxon>
        <taxon>Multicrustacea</taxon>
        <taxon>Malacostraca</taxon>
        <taxon>Eumalacostraca</taxon>
        <taxon>Eucarida</taxon>
        <taxon>Decapoda</taxon>
        <taxon>Pleocyemata</taxon>
        <taxon>Astacidea</taxon>
        <taxon>Nephropoidea</taxon>
        <taxon>Nephropidae</taxon>
        <taxon>Homarus</taxon>
    </lineage>
</organism>
<proteinExistence type="predicted"/>
<evidence type="ECO:0000259" key="1">
    <source>
        <dbReference type="Pfam" id="PF05699"/>
    </source>
</evidence>
<dbReference type="PANTHER" id="PTHR45913">
    <property type="entry name" value="EPM2A-INTERACTING PROTEIN 1"/>
    <property type="match status" value="1"/>
</dbReference>
<sequence length="123" mass="13964">MEIGDLEMQLIDFKLSSLWVVKFTELRKSLETTVSDHAASISSCWASLPEKFDCMKKVAFVLLSTFESTYLCEQLFSYIKNILNPHRSRLTTDHSEGVSNFKVSRYASYITTLSKGKQGQGSH</sequence>
<feature type="domain" description="HAT C-terminal dimerisation" evidence="1">
    <location>
        <begin position="36"/>
        <end position="94"/>
    </location>
</feature>
<dbReference type="EMBL" id="JAHLQT010003531">
    <property type="protein sequence ID" value="KAG7176440.1"/>
    <property type="molecule type" value="Genomic_DNA"/>
</dbReference>
<dbReference type="AlphaFoldDB" id="A0A8J5NA92"/>
<gene>
    <name evidence="2" type="ORF">Hamer_G021269</name>
</gene>
<dbReference type="GO" id="GO:0046983">
    <property type="term" value="F:protein dimerization activity"/>
    <property type="evidence" value="ECO:0007669"/>
    <property type="project" value="InterPro"/>
</dbReference>
<dbReference type="Proteomes" id="UP000747542">
    <property type="component" value="Unassembled WGS sequence"/>
</dbReference>
<comment type="caution">
    <text evidence="2">The sequence shown here is derived from an EMBL/GenBank/DDBJ whole genome shotgun (WGS) entry which is preliminary data.</text>
</comment>
<evidence type="ECO:0000313" key="2">
    <source>
        <dbReference type="EMBL" id="KAG7176440.1"/>
    </source>
</evidence>
<reference evidence="2" key="1">
    <citation type="journal article" date="2021" name="Sci. Adv.">
        <title>The American lobster genome reveals insights on longevity, neural, and immune adaptations.</title>
        <authorList>
            <person name="Polinski J.M."/>
            <person name="Zimin A.V."/>
            <person name="Clark K.F."/>
            <person name="Kohn A.B."/>
            <person name="Sadowski N."/>
            <person name="Timp W."/>
            <person name="Ptitsyn A."/>
            <person name="Khanna P."/>
            <person name="Romanova D.Y."/>
            <person name="Williams P."/>
            <person name="Greenwood S.J."/>
            <person name="Moroz L.L."/>
            <person name="Walt D.R."/>
            <person name="Bodnar A.G."/>
        </authorList>
    </citation>
    <scope>NUCLEOTIDE SEQUENCE</scope>
    <source>
        <strain evidence="2">GMGI-L3</strain>
    </source>
</reference>